<dbReference type="InterPro" id="IPR038220">
    <property type="entry name" value="PHOX_C_sf"/>
</dbReference>
<dbReference type="SUPFAM" id="SSF52833">
    <property type="entry name" value="Thioredoxin-like"/>
    <property type="match status" value="1"/>
</dbReference>
<dbReference type="PRINTS" id="PR00420">
    <property type="entry name" value="RNGMNOXGNASE"/>
</dbReference>
<proteinExistence type="inferred from homology"/>
<name>A0A7W8LAC0_9BURK</name>
<evidence type="ECO:0000259" key="6">
    <source>
        <dbReference type="Pfam" id="PF01494"/>
    </source>
</evidence>
<dbReference type="InterPro" id="IPR012941">
    <property type="entry name" value="Phe_hydrox_C_dim_dom"/>
</dbReference>
<gene>
    <name evidence="8" type="ORF">HDG41_005475</name>
</gene>
<evidence type="ECO:0000256" key="3">
    <source>
        <dbReference type="ARBA" id="ARBA00022630"/>
    </source>
</evidence>
<comment type="similarity">
    <text evidence="2">Belongs to the PheA/TfdB FAD monooxygenase family.</text>
</comment>
<sequence length="631" mass="70001">MQFHLNGFRVGDPTIEPAIGNAHAAQMPEKVDVLIVGSGPAGVVLAAQLSQFPSINTRIVERRDGPLQMGQADGVACRTVEMFNAFGLADRLLQEAYWVNETVFWRPDANDRGAISRTGRVQDTETGLSEFPHVIVNQARIQEYLLDVMRRSARRIEPDYGLELVDVQRDDTNEYPVLVTLRRTDPARLDETVTVRARYVVGCDGARSRVRTAIGQTLRGDAANHAWGVMDALAVTDFPDIRLKAAIQSASKGNLLIIPREGGYLVRFYVDLGDVTPENRDNLKQITVDRIIETAQSILHPYTLDVKEVAWFSVYEVGQRLTDRFDDAIAADGTSREPRVFIAGDACHTHSAKAGQGMNVSMQDGFNLGWKLGAVLEGRSDADLLRTYSDERQPIAQELIDFDKEWSAMMAAPPKDPNRPEAGGVDPAELQAYFVRAGRYTAGVATRYRPATLTGEATHQALAKGFTIGTRFHSSPVVRLADAKPFHLGHAAQADGRWRLYAFADASGRALNALCEHLDKSPESVLRLFTPQDADVDSVLDLRAVLQQPHREVRLQDIPALLLPRKGRHGLIDYEKAFTSDATTDIFDERGIDREQGALVVVRPDQYVAHVLPLNAYAELNAFFRPIFRVR</sequence>
<dbReference type="AlphaFoldDB" id="A0A7W8LAC0"/>
<keyword evidence="8" id="KW-0503">Monooxygenase</keyword>
<comment type="cofactor">
    <cofactor evidence="1">
        <name>FAD</name>
        <dbReference type="ChEBI" id="CHEBI:57692"/>
    </cofactor>
</comment>
<dbReference type="SUPFAM" id="SSF51905">
    <property type="entry name" value="FAD/NAD(P)-binding domain"/>
    <property type="match status" value="1"/>
</dbReference>
<dbReference type="Gene3D" id="3.50.50.60">
    <property type="entry name" value="FAD/NAD(P)-binding domain"/>
    <property type="match status" value="1"/>
</dbReference>
<protein>
    <submittedName>
        <fullName evidence="8">Phenol 2-monooxygenase</fullName>
        <ecNumber evidence="8">1.14.13.7</ecNumber>
    </submittedName>
</protein>
<dbReference type="InterPro" id="IPR036188">
    <property type="entry name" value="FAD/NAD-bd_sf"/>
</dbReference>
<dbReference type="Gene3D" id="3.30.9.10">
    <property type="entry name" value="D-Amino Acid Oxidase, subunit A, domain 2"/>
    <property type="match status" value="1"/>
</dbReference>
<dbReference type="GO" id="GO:0018662">
    <property type="term" value="F:phenol 2-monooxygenase activity"/>
    <property type="evidence" value="ECO:0007669"/>
    <property type="project" value="UniProtKB-EC"/>
</dbReference>
<evidence type="ECO:0000256" key="4">
    <source>
        <dbReference type="ARBA" id="ARBA00022827"/>
    </source>
</evidence>
<dbReference type="CDD" id="cd02979">
    <property type="entry name" value="PHOX_C"/>
    <property type="match status" value="1"/>
</dbReference>
<keyword evidence="4" id="KW-0274">FAD</keyword>
<dbReference type="Pfam" id="PF01494">
    <property type="entry name" value="FAD_binding_3"/>
    <property type="match status" value="1"/>
</dbReference>
<dbReference type="Pfam" id="PF07976">
    <property type="entry name" value="Phe_hydrox_dim"/>
    <property type="match status" value="1"/>
</dbReference>
<evidence type="ECO:0000259" key="7">
    <source>
        <dbReference type="Pfam" id="PF07976"/>
    </source>
</evidence>
<dbReference type="NCBIfam" id="NF006144">
    <property type="entry name" value="PRK08294.1"/>
    <property type="match status" value="1"/>
</dbReference>
<dbReference type="Gene3D" id="3.40.30.20">
    <property type="match status" value="1"/>
</dbReference>
<comment type="caution">
    <text evidence="8">The sequence shown here is derived from an EMBL/GenBank/DDBJ whole genome shotgun (WGS) entry which is preliminary data.</text>
</comment>
<keyword evidence="3" id="KW-0285">Flavoprotein</keyword>
<dbReference type="EMBL" id="JACHDE010000013">
    <property type="protein sequence ID" value="MBB5403387.1"/>
    <property type="molecule type" value="Genomic_DNA"/>
</dbReference>
<dbReference type="GO" id="GO:0071949">
    <property type="term" value="F:FAD binding"/>
    <property type="evidence" value="ECO:0007669"/>
    <property type="project" value="InterPro"/>
</dbReference>
<dbReference type="RefSeq" id="WP_184227717.1">
    <property type="nucleotide sequence ID" value="NZ_JACHDE010000013.1"/>
</dbReference>
<keyword evidence="5 8" id="KW-0560">Oxidoreductase</keyword>
<organism evidence="8 9">
    <name type="scientific">Paraburkholderia youngii</name>
    <dbReference type="NCBI Taxonomy" id="2782701"/>
    <lineage>
        <taxon>Bacteria</taxon>
        <taxon>Pseudomonadati</taxon>
        <taxon>Pseudomonadota</taxon>
        <taxon>Betaproteobacteria</taxon>
        <taxon>Burkholderiales</taxon>
        <taxon>Burkholderiaceae</taxon>
        <taxon>Paraburkholderia</taxon>
    </lineage>
</organism>
<dbReference type="Proteomes" id="UP000592820">
    <property type="component" value="Unassembled WGS sequence"/>
</dbReference>
<dbReference type="SUPFAM" id="SSF54373">
    <property type="entry name" value="FAD-linked reductases, C-terminal domain"/>
    <property type="match status" value="1"/>
</dbReference>
<evidence type="ECO:0000256" key="1">
    <source>
        <dbReference type="ARBA" id="ARBA00001974"/>
    </source>
</evidence>
<evidence type="ECO:0000313" key="9">
    <source>
        <dbReference type="Proteomes" id="UP000592820"/>
    </source>
</evidence>
<evidence type="ECO:0000256" key="5">
    <source>
        <dbReference type="ARBA" id="ARBA00023002"/>
    </source>
</evidence>
<feature type="domain" description="Phenol hydroxylase-like C-terminal dimerisation" evidence="7">
    <location>
        <begin position="447"/>
        <end position="628"/>
    </location>
</feature>
<dbReference type="PANTHER" id="PTHR43004:SF19">
    <property type="entry name" value="BINDING MONOOXYGENASE, PUTATIVE (JCVI)-RELATED"/>
    <property type="match status" value="1"/>
</dbReference>
<reference evidence="8 9" key="1">
    <citation type="submission" date="2020-08" db="EMBL/GenBank/DDBJ databases">
        <title>Genomic Encyclopedia of Type Strains, Phase IV (KMG-V): Genome sequencing to study the core and pangenomes of soil and plant-associated prokaryotes.</title>
        <authorList>
            <person name="Whitman W."/>
        </authorList>
    </citation>
    <scope>NUCLEOTIDE SEQUENCE [LARGE SCALE GENOMIC DNA]</scope>
    <source>
        <strain evidence="8 9">JPY162</strain>
    </source>
</reference>
<dbReference type="InterPro" id="IPR050641">
    <property type="entry name" value="RIFMO-like"/>
</dbReference>
<evidence type="ECO:0000313" key="8">
    <source>
        <dbReference type="EMBL" id="MBB5403387.1"/>
    </source>
</evidence>
<dbReference type="InterPro" id="IPR002938">
    <property type="entry name" value="FAD-bd"/>
</dbReference>
<feature type="domain" description="FAD-binding" evidence="6">
    <location>
        <begin position="30"/>
        <end position="402"/>
    </location>
</feature>
<evidence type="ECO:0000256" key="2">
    <source>
        <dbReference type="ARBA" id="ARBA00007801"/>
    </source>
</evidence>
<dbReference type="InterPro" id="IPR036249">
    <property type="entry name" value="Thioredoxin-like_sf"/>
</dbReference>
<dbReference type="EC" id="1.14.13.7" evidence="8"/>
<dbReference type="PANTHER" id="PTHR43004">
    <property type="entry name" value="TRK SYSTEM POTASSIUM UPTAKE PROTEIN"/>
    <property type="match status" value="1"/>
</dbReference>
<accession>A0A7W8LAC0</accession>